<evidence type="ECO:0000256" key="1">
    <source>
        <dbReference type="ARBA" id="ARBA00038357"/>
    </source>
</evidence>
<feature type="region of interest" description="Disordered" evidence="2">
    <location>
        <begin position="264"/>
        <end position="306"/>
    </location>
</feature>
<feature type="region of interest" description="Disordered" evidence="2">
    <location>
        <begin position="90"/>
        <end position="119"/>
    </location>
</feature>
<sequence length="306" mass="34859">MSWFLNPDGDRPQRRRPEKLKDFPKDADGKPLGPQTPGSAPTSPWTDFPLKDDYPTVDDPVDPDRKVSTKQANRPFLAYAQYRAEREQAHKEWLQRKQQREEKLARGEEVGPEEPDPTEEVEVGCLGLLKFILYATLFIILAGKFFTGSFLWEQELPNLRQFIPTNQRLFSETLLAQFDGSDPEKPVYIAIDGDVYDVSAGRATYGPGGSYHMMAGKDAARAYGTGCFKTHLTHDLRGLSESEMRGVQHWKKFYAESKKYHKVGRVSHPPIDPASPYPEHCDPKKAEAAREREREAQAEARKHEEL</sequence>
<feature type="compositionally biased region" description="Basic and acidic residues" evidence="2">
    <location>
        <begin position="90"/>
        <end position="109"/>
    </location>
</feature>
<dbReference type="InterPro" id="IPR001199">
    <property type="entry name" value="Cyt_B5-like_heme/steroid-bd"/>
</dbReference>
<dbReference type="Pfam" id="PF00173">
    <property type="entry name" value="Cyt-b5"/>
    <property type="match status" value="1"/>
</dbReference>
<dbReference type="AlphaFoldDB" id="A0A4Q9PE25"/>
<feature type="compositionally biased region" description="Basic and acidic residues" evidence="2">
    <location>
        <begin position="19"/>
        <end position="29"/>
    </location>
</feature>
<dbReference type="GO" id="GO:0012505">
    <property type="term" value="C:endomembrane system"/>
    <property type="evidence" value="ECO:0007669"/>
    <property type="project" value="TreeGrafter"/>
</dbReference>
<organism evidence="3 4">
    <name type="scientific">Dichomitus squalens</name>
    <dbReference type="NCBI Taxonomy" id="114155"/>
    <lineage>
        <taxon>Eukaryota</taxon>
        <taxon>Fungi</taxon>
        <taxon>Dikarya</taxon>
        <taxon>Basidiomycota</taxon>
        <taxon>Agaricomycotina</taxon>
        <taxon>Agaricomycetes</taxon>
        <taxon>Polyporales</taxon>
        <taxon>Polyporaceae</taxon>
        <taxon>Dichomitus</taxon>
    </lineage>
</organism>
<dbReference type="InterPro" id="IPR050577">
    <property type="entry name" value="MAPR/NEUFC/NENF-like"/>
</dbReference>
<evidence type="ECO:0000313" key="4">
    <source>
        <dbReference type="Proteomes" id="UP000292082"/>
    </source>
</evidence>
<dbReference type="PANTHER" id="PTHR10281">
    <property type="entry name" value="MEMBRANE-ASSOCIATED PROGESTERONE RECEPTOR COMPONENT-RELATED"/>
    <property type="match status" value="1"/>
</dbReference>
<name>A0A4Q9PE25_9APHY</name>
<dbReference type="GO" id="GO:0016020">
    <property type="term" value="C:membrane"/>
    <property type="evidence" value="ECO:0007669"/>
    <property type="project" value="TreeGrafter"/>
</dbReference>
<dbReference type="GO" id="GO:0020037">
    <property type="term" value="F:heme binding"/>
    <property type="evidence" value="ECO:0007669"/>
    <property type="project" value="UniProtKB-ARBA"/>
</dbReference>
<dbReference type="FunFam" id="3.10.120.10:FF:000003">
    <property type="entry name" value="membrane-associated progesterone receptor component 1"/>
    <property type="match status" value="1"/>
</dbReference>
<feature type="compositionally biased region" description="Polar residues" evidence="2">
    <location>
        <begin position="36"/>
        <end position="45"/>
    </location>
</feature>
<dbReference type="Proteomes" id="UP000292082">
    <property type="component" value="Unassembled WGS sequence"/>
</dbReference>
<feature type="compositionally biased region" description="Basic and acidic residues" evidence="2">
    <location>
        <begin position="279"/>
        <end position="306"/>
    </location>
</feature>
<reference evidence="3 4" key="1">
    <citation type="submission" date="2019-01" db="EMBL/GenBank/DDBJ databases">
        <title>Draft genome sequences of three monokaryotic isolates of the white-rot basidiomycete fungus Dichomitus squalens.</title>
        <authorList>
            <consortium name="DOE Joint Genome Institute"/>
            <person name="Lopez S.C."/>
            <person name="Andreopoulos B."/>
            <person name="Pangilinan J."/>
            <person name="Lipzen A."/>
            <person name="Riley R."/>
            <person name="Ahrendt S."/>
            <person name="Ng V."/>
            <person name="Barry K."/>
            <person name="Daum C."/>
            <person name="Grigoriev I.V."/>
            <person name="Hilden K.S."/>
            <person name="Makela M.R."/>
            <person name="de Vries R.P."/>
        </authorList>
    </citation>
    <scope>NUCLEOTIDE SEQUENCE [LARGE SCALE GENOMIC DNA]</scope>
    <source>
        <strain evidence="3 4">CBS 464.89</strain>
    </source>
</reference>
<comment type="similarity">
    <text evidence="1">Belongs to the cytochrome b5 family. MAPR subfamily.</text>
</comment>
<feature type="region of interest" description="Disordered" evidence="2">
    <location>
        <begin position="1"/>
        <end position="72"/>
    </location>
</feature>
<dbReference type="Gene3D" id="3.10.120.10">
    <property type="entry name" value="Cytochrome b5-like heme/steroid binding domain"/>
    <property type="match status" value="1"/>
</dbReference>
<keyword evidence="4" id="KW-1185">Reference proteome</keyword>
<dbReference type="SMART" id="SM01117">
    <property type="entry name" value="Cyt-b5"/>
    <property type="match status" value="1"/>
</dbReference>
<protein>
    <submittedName>
        <fullName evidence="3">Cytochrome b5</fullName>
    </submittedName>
</protein>
<dbReference type="InterPro" id="IPR036400">
    <property type="entry name" value="Cyt_B5-like_heme/steroid_sf"/>
</dbReference>
<dbReference type="SUPFAM" id="SSF55856">
    <property type="entry name" value="Cytochrome b5-like heme/steroid binding domain"/>
    <property type="match status" value="1"/>
</dbReference>
<evidence type="ECO:0000256" key="2">
    <source>
        <dbReference type="SAM" id="MobiDB-lite"/>
    </source>
</evidence>
<evidence type="ECO:0000313" key="3">
    <source>
        <dbReference type="EMBL" id="TBU61318.1"/>
    </source>
</evidence>
<proteinExistence type="inferred from homology"/>
<feature type="compositionally biased region" description="Acidic residues" evidence="2">
    <location>
        <begin position="110"/>
        <end position="119"/>
    </location>
</feature>
<gene>
    <name evidence="3" type="ORF">BD310DRAFT_921205</name>
</gene>
<dbReference type="EMBL" id="ML145099">
    <property type="protein sequence ID" value="TBU61318.1"/>
    <property type="molecule type" value="Genomic_DNA"/>
</dbReference>
<accession>A0A4Q9PE25</accession>
<dbReference type="PANTHER" id="PTHR10281:SF76">
    <property type="entry name" value="CALCUTTA CUP-RELATED"/>
    <property type="match status" value="1"/>
</dbReference>